<name>A0AA37K033_BACUN</name>
<feature type="transmembrane region" description="Helical" evidence="1">
    <location>
        <begin position="20"/>
        <end position="41"/>
    </location>
</feature>
<sequence length="336" mass="38913">MFGGIWLNGAFYAFHHAHKFFSSIIFHKILIVVIEIMNIFYKLRVRIGACLQAVKVALQGPFEMKRRLLEDRILHCCEKGVTDIRYTNHEIIVSLTTYGKRIYDVALTIESIMEQTMKANRIVLWLGDDLKSQPLPISLQLLQKRGLEIYYCKDIRSYTKLIPALHRFPDSAIITIDDDCLYNYDLLEHLIVAYRQNSDYIYCHRAHKMLIGSDGILKKYNKWEWGTYFPLPDILCFPTGVGGVLYPPHSLDEEVFNEDVFMSICRFADDVWFKAMAMKKGTLSVSVFSHNSTGSDYVLNDMVQDMALCLDNVYGGLNDKQIQAVFTKYNLFEKLH</sequence>
<dbReference type="AlphaFoldDB" id="A0AA37K033"/>
<keyword evidence="1" id="KW-1133">Transmembrane helix</keyword>
<reference evidence="2" key="1">
    <citation type="submission" date="2022-01" db="EMBL/GenBank/DDBJ databases">
        <title>Novel bile acid biosynthetic pathways are enriched in the microbiome of centenarians.</title>
        <authorList>
            <person name="Sato Y."/>
            <person name="Atarashi K."/>
            <person name="Plichta R.D."/>
            <person name="Arai Y."/>
            <person name="Sasajima S."/>
            <person name="Kearney M.S."/>
            <person name="Suda W."/>
            <person name="Takeshita K."/>
            <person name="Sasaki T."/>
            <person name="Okamoto S."/>
            <person name="Skelly N.A."/>
            <person name="Okamura Y."/>
            <person name="Vlamakis H."/>
            <person name="Li Y."/>
            <person name="Tanoue T."/>
            <person name="Takei H."/>
            <person name="Nittono H."/>
            <person name="Narushima S."/>
            <person name="Irie J."/>
            <person name="Itoh H."/>
            <person name="Moriya K."/>
            <person name="Sugiura Y."/>
            <person name="Suematsu M."/>
            <person name="Moritoki N."/>
            <person name="Shibata S."/>
            <person name="Littman R.D."/>
            <person name="Fischbach A.M."/>
            <person name="Uwamino Y."/>
            <person name="Inoue T."/>
            <person name="Honda A."/>
            <person name="Hattori M."/>
            <person name="Murai T."/>
            <person name="Xavier J.R."/>
            <person name="Hirose N."/>
            <person name="Honda K."/>
        </authorList>
    </citation>
    <scope>NUCLEOTIDE SEQUENCE</scope>
    <source>
        <strain evidence="2">CE91-St12</strain>
    </source>
</reference>
<protein>
    <submittedName>
        <fullName evidence="2">Uncharacterized protein</fullName>
    </submittedName>
</protein>
<keyword evidence="1" id="KW-0812">Transmembrane</keyword>
<accession>A0AA37K033</accession>
<dbReference type="EMBL" id="BQNL01000001">
    <property type="protein sequence ID" value="GKH14548.1"/>
    <property type="molecule type" value="Genomic_DNA"/>
</dbReference>
<comment type="caution">
    <text evidence="2">The sequence shown here is derived from an EMBL/GenBank/DDBJ whole genome shotgun (WGS) entry which is preliminary data.</text>
</comment>
<evidence type="ECO:0000313" key="3">
    <source>
        <dbReference type="Proteomes" id="UP001055048"/>
    </source>
</evidence>
<evidence type="ECO:0000256" key="1">
    <source>
        <dbReference type="SAM" id="Phobius"/>
    </source>
</evidence>
<gene>
    <name evidence="2" type="ORF">CE91St12_27580</name>
</gene>
<dbReference type="SUPFAM" id="SSF53448">
    <property type="entry name" value="Nucleotide-diphospho-sugar transferases"/>
    <property type="match status" value="1"/>
</dbReference>
<proteinExistence type="predicted"/>
<dbReference type="InterPro" id="IPR029044">
    <property type="entry name" value="Nucleotide-diphossugar_trans"/>
</dbReference>
<keyword evidence="1" id="KW-0472">Membrane</keyword>
<organism evidence="2 3">
    <name type="scientific">Bacteroides uniformis</name>
    <dbReference type="NCBI Taxonomy" id="820"/>
    <lineage>
        <taxon>Bacteria</taxon>
        <taxon>Pseudomonadati</taxon>
        <taxon>Bacteroidota</taxon>
        <taxon>Bacteroidia</taxon>
        <taxon>Bacteroidales</taxon>
        <taxon>Bacteroidaceae</taxon>
        <taxon>Bacteroides</taxon>
    </lineage>
</organism>
<evidence type="ECO:0000313" key="2">
    <source>
        <dbReference type="EMBL" id="GKH14548.1"/>
    </source>
</evidence>
<dbReference type="Proteomes" id="UP001055048">
    <property type="component" value="Unassembled WGS sequence"/>
</dbReference>